<comment type="similarity">
    <text evidence="1">Belongs to the outer membrane factor (OMF) (TC 1.B.17) family.</text>
</comment>
<feature type="chain" id="PRO_5006390625" evidence="2">
    <location>
        <begin position="20"/>
        <end position="427"/>
    </location>
</feature>
<dbReference type="Pfam" id="PF02321">
    <property type="entry name" value="OEP"/>
    <property type="match status" value="1"/>
</dbReference>
<proteinExistence type="inferred from homology"/>
<comment type="caution">
    <text evidence="3">The sequence shown here is derived from an EMBL/GenBank/DDBJ whole genome shotgun (WGS) entry which is preliminary data.</text>
</comment>
<dbReference type="InterPro" id="IPR010131">
    <property type="entry name" value="MdtP/NodT-like"/>
</dbReference>
<evidence type="ECO:0000256" key="2">
    <source>
        <dbReference type="SAM" id="SignalP"/>
    </source>
</evidence>
<dbReference type="AlphaFoldDB" id="A0A0R0ADM8"/>
<reference evidence="3 4" key="1">
    <citation type="submission" date="2015-10" db="EMBL/GenBank/DDBJ databases">
        <title>Genome sequencing and analysis of members of genus Stenotrophomonas.</title>
        <authorList>
            <person name="Patil P.P."/>
            <person name="Midha S."/>
            <person name="Patil P.B."/>
        </authorList>
    </citation>
    <scope>NUCLEOTIDE SEQUENCE [LARGE SCALE GENOMIC DNA]</scope>
    <source>
        <strain evidence="3 4">JCM 16536</strain>
    </source>
</reference>
<keyword evidence="4" id="KW-1185">Reference proteome</keyword>
<dbReference type="OrthoDB" id="9791261at2"/>
<dbReference type="Gene3D" id="1.20.1600.10">
    <property type="entry name" value="Outer membrane efflux proteins (OEP)"/>
    <property type="match status" value="1"/>
</dbReference>
<dbReference type="PANTHER" id="PTHR30203">
    <property type="entry name" value="OUTER MEMBRANE CATION EFFLUX PROTEIN"/>
    <property type="match status" value="1"/>
</dbReference>
<accession>A0A0R0ADM8</accession>
<dbReference type="Proteomes" id="UP000051802">
    <property type="component" value="Unassembled WGS sequence"/>
</dbReference>
<protein>
    <submittedName>
        <fullName evidence="3">Cation transporter</fullName>
    </submittedName>
</protein>
<feature type="signal peptide" evidence="2">
    <location>
        <begin position="1"/>
        <end position="19"/>
    </location>
</feature>
<dbReference type="SUPFAM" id="SSF56954">
    <property type="entry name" value="Outer membrane efflux proteins (OEP)"/>
    <property type="match status" value="1"/>
</dbReference>
<dbReference type="PANTHER" id="PTHR30203:SF24">
    <property type="entry name" value="BLR4935 PROTEIN"/>
    <property type="match status" value="1"/>
</dbReference>
<gene>
    <name evidence="3" type="ORF">ARC20_10525</name>
</gene>
<name>A0A0R0ADM8_9GAMM</name>
<evidence type="ECO:0000256" key="1">
    <source>
        <dbReference type="ARBA" id="ARBA00007613"/>
    </source>
</evidence>
<dbReference type="InterPro" id="IPR003423">
    <property type="entry name" value="OMP_efflux"/>
</dbReference>
<evidence type="ECO:0000313" key="3">
    <source>
        <dbReference type="EMBL" id="KRG42845.1"/>
    </source>
</evidence>
<keyword evidence="2" id="KW-0732">Signal</keyword>
<evidence type="ECO:0000313" key="4">
    <source>
        <dbReference type="Proteomes" id="UP000051802"/>
    </source>
</evidence>
<dbReference type="GO" id="GO:0015562">
    <property type="term" value="F:efflux transmembrane transporter activity"/>
    <property type="evidence" value="ECO:0007669"/>
    <property type="project" value="InterPro"/>
</dbReference>
<organism evidence="3 4">
    <name type="scientific">Stenotrophomonas panacihumi</name>
    <dbReference type="NCBI Taxonomy" id="676599"/>
    <lineage>
        <taxon>Bacteria</taxon>
        <taxon>Pseudomonadati</taxon>
        <taxon>Pseudomonadota</taxon>
        <taxon>Gammaproteobacteria</taxon>
        <taxon>Lysobacterales</taxon>
        <taxon>Lysobacteraceae</taxon>
        <taxon>Stenotrophomonas</taxon>
    </lineage>
</organism>
<dbReference type="RefSeq" id="WP_057646674.1">
    <property type="nucleotide sequence ID" value="NZ_LLXU01000079.1"/>
</dbReference>
<dbReference type="EMBL" id="LLXU01000079">
    <property type="protein sequence ID" value="KRG42845.1"/>
    <property type="molecule type" value="Genomic_DNA"/>
</dbReference>
<sequence length="427" mass="46113">MWLRLATCVVIAVAPCAHAQDDRPRLDSLTLDDALERVARIHPDLRVADAQRPLLEAGLATAAQRPPLTAGATLENAVGNGPYRGFDRAELTVTLAGVLERGGKLEARRAVAMAHLDALAPQREIVRLDLLAETARRYLAVTVAQRQRDIALEDIAQRKRAVEAARQRLSAGASPESTVLTAQAALAQAQLDRDRAYQAEESARLHLAALWNGRDGQFRTASGDPLALPALEDFQRLADLLERTPELATLAGQARVREAELQLARTARQPDLQWQAGMRGLRGDDAVALVGGFSLPLGSTTRAAPGIQAAEAALAMNTVEREAQQSRLYALLAAAHGQYTTARLEAARLGSDVLPQLARAELAAERAWRAGAISYLEWSQLQAMRVDARKRQLDVAAQAQQALIEIQRLTGQPIVAAAALSQEKYAP</sequence>
<dbReference type="STRING" id="676599.ARC20_10525"/>